<evidence type="ECO:0000313" key="2">
    <source>
        <dbReference type="EMBL" id="TYS55076.1"/>
    </source>
</evidence>
<dbReference type="Proteomes" id="UP000322997">
    <property type="component" value="Unassembled WGS sequence"/>
</dbReference>
<dbReference type="InterPro" id="IPR046532">
    <property type="entry name" value="DUF6597"/>
</dbReference>
<dbReference type="AlphaFoldDB" id="A0A5D4RZL9"/>
<dbReference type="PROSITE" id="PS01124">
    <property type="entry name" value="HTH_ARAC_FAMILY_2"/>
    <property type="match status" value="1"/>
</dbReference>
<evidence type="ECO:0000313" key="3">
    <source>
        <dbReference type="Proteomes" id="UP000322997"/>
    </source>
</evidence>
<organism evidence="2 3">
    <name type="scientific">Rossellomorea marisflavi</name>
    <dbReference type="NCBI Taxonomy" id="189381"/>
    <lineage>
        <taxon>Bacteria</taxon>
        <taxon>Bacillati</taxon>
        <taxon>Bacillota</taxon>
        <taxon>Bacilli</taxon>
        <taxon>Bacillales</taxon>
        <taxon>Bacillaceae</taxon>
        <taxon>Rossellomorea</taxon>
    </lineage>
</organism>
<evidence type="ECO:0000259" key="1">
    <source>
        <dbReference type="PROSITE" id="PS01124"/>
    </source>
</evidence>
<dbReference type="EMBL" id="VTEQ01000002">
    <property type="protein sequence ID" value="TYS55076.1"/>
    <property type="molecule type" value="Genomic_DNA"/>
</dbReference>
<reference evidence="2 3" key="1">
    <citation type="submission" date="2019-08" db="EMBL/GenBank/DDBJ databases">
        <title>Bacillus genomes from the desert of Cuatro Cienegas, Coahuila.</title>
        <authorList>
            <person name="Olmedo-Alvarez G."/>
        </authorList>
    </citation>
    <scope>NUCLEOTIDE SEQUENCE [LARGE SCALE GENOMIC DNA]</scope>
    <source>
        <strain evidence="2 3">CH108_3D</strain>
    </source>
</reference>
<dbReference type="Pfam" id="PF12833">
    <property type="entry name" value="HTH_18"/>
    <property type="match status" value="1"/>
</dbReference>
<name>A0A5D4RZL9_9BACI</name>
<feature type="domain" description="HTH araC/xylS-type" evidence="1">
    <location>
        <begin position="189"/>
        <end position="288"/>
    </location>
</feature>
<dbReference type="GO" id="GO:0043565">
    <property type="term" value="F:sequence-specific DNA binding"/>
    <property type="evidence" value="ECO:0007669"/>
    <property type="project" value="InterPro"/>
</dbReference>
<proteinExistence type="predicted"/>
<dbReference type="Gene3D" id="1.10.10.60">
    <property type="entry name" value="Homeodomain-like"/>
    <property type="match status" value="1"/>
</dbReference>
<comment type="caution">
    <text evidence="2">The sequence shown here is derived from an EMBL/GenBank/DDBJ whole genome shotgun (WGS) entry which is preliminary data.</text>
</comment>
<protein>
    <submittedName>
        <fullName evidence="2">AraC family transcriptional regulator</fullName>
    </submittedName>
</protein>
<dbReference type="Pfam" id="PF20240">
    <property type="entry name" value="DUF6597"/>
    <property type="match status" value="1"/>
</dbReference>
<sequence length="294" mass="32924">MEEKWPSKANWVKERASSSPCLQRRISMVPFRPIVMTSQDTAYREYVPHPALSSLIVCYWHSVPVKGKGTRLSSVIVPDGCTDIIYDRDALTGRYEWSYCGMFDEYFHATNPGGDGSTTWGIRFYPGAYHRIIREQASTLSGTSVLLDDLSPALVRELTELAESCLSVASLDAFFLKRCEVQTMSPRSIQAEAAVRSILEGRGILSVNKIAGEQFLSTRTLSRLFSDYVGLTPKKFSAVIRFQSLVSDYVRSGGRNVGEASASFYDQSHLYHDILKKTGKTPSQLKLSDFYNHS</sequence>
<gene>
    <name evidence="2" type="ORF">FZC83_09010</name>
</gene>
<dbReference type="InterPro" id="IPR018060">
    <property type="entry name" value="HTH_AraC"/>
</dbReference>
<accession>A0A5D4RZL9</accession>
<dbReference type="GO" id="GO:0003700">
    <property type="term" value="F:DNA-binding transcription factor activity"/>
    <property type="evidence" value="ECO:0007669"/>
    <property type="project" value="InterPro"/>
</dbReference>
<dbReference type="SMART" id="SM00342">
    <property type="entry name" value="HTH_ARAC"/>
    <property type="match status" value="1"/>
</dbReference>